<reference evidence="6 7" key="1">
    <citation type="submission" date="2018-06" db="EMBL/GenBank/DDBJ databases">
        <title>Extensive metabolic versatility and redundancy in microbially diverse, dynamic hydrothermal sediments.</title>
        <authorList>
            <person name="Dombrowski N."/>
            <person name="Teske A."/>
            <person name="Baker B.J."/>
        </authorList>
    </citation>
    <scope>NUCLEOTIDE SEQUENCE [LARGE SCALE GENOMIC DNA]</scope>
    <source>
        <strain evidence="6">B47_G16</strain>
    </source>
</reference>
<dbReference type="PIRSF" id="PIRSF000390">
    <property type="entry name" value="PLP_StrS"/>
    <property type="match status" value="1"/>
</dbReference>
<proteinExistence type="inferred from homology"/>
<accession>A0A497E2H0</accession>
<name>A0A497E2H0_UNCAE</name>
<dbReference type="GO" id="GO:0008483">
    <property type="term" value="F:transaminase activity"/>
    <property type="evidence" value="ECO:0007669"/>
    <property type="project" value="TreeGrafter"/>
</dbReference>
<sequence length="396" mass="44536">MQVPLLDLKAQYQRIKGEINAAIQKVLDSQQFILGPSVKKLEEEIASYCQTHFAVGVASGTDALILSLRAAGIGIGDEVITSPFTFFATAGAIHNIGARPVFVDIKPDTFNIDPDKLCQYLETRFSNKDSVRESGRLKAIIPVHLFGQMADMRPILEVAQKYGLKVIEDAAQAIGAEYENRRAGSFGELGCFSFFPSKNLGGYGDGGMVVTNDEKLAQKVRMLRVHGSRSRYEHSVVGYNSRLDSLQAAVLRVKLRYLDEWSEKRRRNASYYNELFRQAGLTGNDSSGNSSDGPIIVPQALKGRRHTYHQYTIRVREGRRDELRKFLTEKGVGTAIYYPLPLHLQRCFRYLGYKEGDFPVAETLCKEVLSLPVYPELTPEMQEYVVDKVREFFKKG</sequence>
<dbReference type="InterPro" id="IPR015421">
    <property type="entry name" value="PyrdxlP-dep_Trfase_major"/>
</dbReference>
<dbReference type="AlphaFoldDB" id="A0A497E2H0"/>
<keyword evidence="1 4" id="KW-0663">Pyridoxal phosphate</keyword>
<comment type="similarity">
    <text evidence="2 5">Belongs to the DegT/DnrJ/EryC1 family.</text>
</comment>
<comment type="caution">
    <text evidence="6">The sequence shown here is derived from an EMBL/GenBank/DDBJ whole genome shotgun (WGS) entry which is preliminary data.</text>
</comment>
<dbReference type="CDD" id="cd00616">
    <property type="entry name" value="AHBA_syn"/>
    <property type="match status" value="1"/>
</dbReference>
<dbReference type="GO" id="GO:0030170">
    <property type="term" value="F:pyridoxal phosphate binding"/>
    <property type="evidence" value="ECO:0007669"/>
    <property type="project" value="UniProtKB-ARBA"/>
</dbReference>
<feature type="modified residue" description="N6-(pyridoxal phosphate)lysine" evidence="4">
    <location>
        <position position="198"/>
    </location>
</feature>
<dbReference type="EMBL" id="QMPZ01000185">
    <property type="protein sequence ID" value="RLE07221.1"/>
    <property type="molecule type" value="Genomic_DNA"/>
</dbReference>
<dbReference type="GO" id="GO:0000271">
    <property type="term" value="P:polysaccharide biosynthetic process"/>
    <property type="evidence" value="ECO:0007669"/>
    <property type="project" value="TreeGrafter"/>
</dbReference>
<dbReference type="PANTHER" id="PTHR30244">
    <property type="entry name" value="TRANSAMINASE"/>
    <property type="match status" value="1"/>
</dbReference>
<organism evidence="6 7">
    <name type="scientific">Aerophobetes bacterium</name>
    <dbReference type="NCBI Taxonomy" id="2030807"/>
    <lineage>
        <taxon>Bacteria</taxon>
        <taxon>Candidatus Aerophobota</taxon>
    </lineage>
</organism>
<feature type="active site" description="Proton acceptor" evidence="3">
    <location>
        <position position="198"/>
    </location>
</feature>
<dbReference type="Gene3D" id="3.90.1150.10">
    <property type="entry name" value="Aspartate Aminotransferase, domain 1"/>
    <property type="match status" value="1"/>
</dbReference>
<evidence type="ECO:0000313" key="6">
    <source>
        <dbReference type="EMBL" id="RLE07221.1"/>
    </source>
</evidence>
<protein>
    <submittedName>
        <fullName evidence="6">Transcriptional regulator</fullName>
    </submittedName>
</protein>
<dbReference type="InterPro" id="IPR015424">
    <property type="entry name" value="PyrdxlP-dep_Trfase"/>
</dbReference>
<evidence type="ECO:0000256" key="2">
    <source>
        <dbReference type="ARBA" id="ARBA00037999"/>
    </source>
</evidence>
<evidence type="ECO:0000256" key="3">
    <source>
        <dbReference type="PIRSR" id="PIRSR000390-1"/>
    </source>
</evidence>
<evidence type="ECO:0000256" key="5">
    <source>
        <dbReference type="RuleBase" id="RU004508"/>
    </source>
</evidence>
<dbReference type="PANTHER" id="PTHR30244:SF36">
    <property type="entry name" value="3-OXO-GLUCOSE-6-PHOSPHATE:GLUTAMATE AMINOTRANSFERASE"/>
    <property type="match status" value="1"/>
</dbReference>
<evidence type="ECO:0000313" key="7">
    <source>
        <dbReference type="Proteomes" id="UP000279422"/>
    </source>
</evidence>
<dbReference type="FunFam" id="3.40.640.10:FF:000089">
    <property type="entry name" value="Aminotransferase, DegT/DnrJ/EryC1/StrS family"/>
    <property type="match status" value="1"/>
</dbReference>
<evidence type="ECO:0000256" key="4">
    <source>
        <dbReference type="PIRSR" id="PIRSR000390-2"/>
    </source>
</evidence>
<dbReference type="Proteomes" id="UP000279422">
    <property type="component" value="Unassembled WGS sequence"/>
</dbReference>
<gene>
    <name evidence="6" type="ORF">DRJ00_08515</name>
</gene>
<dbReference type="Gene3D" id="3.40.640.10">
    <property type="entry name" value="Type I PLP-dependent aspartate aminotransferase-like (Major domain)"/>
    <property type="match status" value="1"/>
</dbReference>
<dbReference type="InterPro" id="IPR000653">
    <property type="entry name" value="DegT/StrS_aminotransferase"/>
</dbReference>
<evidence type="ECO:0000256" key="1">
    <source>
        <dbReference type="ARBA" id="ARBA00022898"/>
    </source>
</evidence>
<dbReference type="SUPFAM" id="SSF53383">
    <property type="entry name" value="PLP-dependent transferases"/>
    <property type="match status" value="1"/>
</dbReference>
<dbReference type="Pfam" id="PF01041">
    <property type="entry name" value="DegT_DnrJ_EryC1"/>
    <property type="match status" value="1"/>
</dbReference>
<dbReference type="InterPro" id="IPR015422">
    <property type="entry name" value="PyrdxlP-dep_Trfase_small"/>
</dbReference>